<dbReference type="SUPFAM" id="SSF53850">
    <property type="entry name" value="Periplasmic binding protein-like II"/>
    <property type="match status" value="1"/>
</dbReference>
<keyword evidence="2 8" id="KW-0732">Signal</keyword>
<feature type="signal peptide" evidence="8">
    <location>
        <begin position="1"/>
        <end position="21"/>
    </location>
</feature>
<dbReference type="GO" id="GO:0016020">
    <property type="term" value="C:membrane"/>
    <property type="evidence" value="ECO:0007669"/>
    <property type="project" value="UniProtKB-SubCell"/>
</dbReference>
<dbReference type="PANTHER" id="PTHR30429:SF0">
    <property type="entry name" value="METHIONINE-BINDING LIPOPROTEIN METQ"/>
    <property type="match status" value="1"/>
</dbReference>
<keyword evidence="10" id="KW-1185">Reference proteome</keyword>
<keyword evidence="5 6" id="KW-0449">Lipoprotein</keyword>
<evidence type="ECO:0000313" key="10">
    <source>
        <dbReference type="Proteomes" id="UP000251213"/>
    </source>
</evidence>
<sequence length="268" mass="29706">MKKLRVLFTAVIVAALGTACGAGGGKSDADAKKLTVAASQIPHSEILEHVKPQLKKEGIDLKIEVRPDYVTPNTLVEEGKADANFFQHVPFMEATNKEKKYHIVKVANVHIEPMAAYSKKIKKVDELKEGATIALPNDTSNLTRSLLLLEDQKLIKLDNRDGNKTERNIKENPKKIKFKLVEAALLPRILDQIDLAVINTNYAIQAKLNPVKDNLFIEGKDSPYANVLATKQGKEKDESIQKLVKALNSPDTKKFIEDKYKGAVVPAF</sequence>
<dbReference type="Pfam" id="PF03180">
    <property type="entry name" value="Lipoprotein_9"/>
    <property type="match status" value="1"/>
</dbReference>
<evidence type="ECO:0000313" key="9">
    <source>
        <dbReference type="EMBL" id="RAL24566.1"/>
    </source>
</evidence>
<accession>A0A364K5E1</accession>
<dbReference type="Proteomes" id="UP000251213">
    <property type="component" value="Unassembled WGS sequence"/>
</dbReference>
<dbReference type="Gene3D" id="3.40.190.10">
    <property type="entry name" value="Periplasmic binding protein-like II"/>
    <property type="match status" value="2"/>
</dbReference>
<protein>
    <recommendedName>
        <fullName evidence="6">Lipoprotein</fullName>
    </recommendedName>
</protein>
<evidence type="ECO:0000256" key="2">
    <source>
        <dbReference type="ARBA" id="ARBA00022729"/>
    </source>
</evidence>
<dbReference type="PIRSF" id="PIRSF002854">
    <property type="entry name" value="MetQ"/>
    <property type="match status" value="1"/>
</dbReference>
<dbReference type="OrthoDB" id="9812878at2"/>
<dbReference type="PANTHER" id="PTHR30429">
    <property type="entry name" value="D-METHIONINE-BINDING LIPOPROTEIN METQ"/>
    <property type="match status" value="1"/>
</dbReference>
<reference evidence="9 10" key="2">
    <citation type="submission" date="2018-06" db="EMBL/GenBank/DDBJ databases">
        <authorList>
            <person name="Zhirakovskaya E."/>
        </authorList>
    </citation>
    <scope>NUCLEOTIDE SEQUENCE [LARGE SCALE GENOMIC DNA]</scope>
    <source>
        <strain evidence="9 10">FBKL4.011</strain>
    </source>
</reference>
<evidence type="ECO:0000256" key="8">
    <source>
        <dbReference type="SAM" id="SignalP"/>
    </source>
</evidence>
<evidence type="ECO:0000256" key="6">
    <source>
        <dbReference type="PIRNR" id="PIRNR002854"/>
    </source>
</evidence>
<gene>
    <name evidence="9" type="ORF">DL897_09675</name>
</gene>
<keyword evidence="3" id="KW-0472">Membrane</keyword>
<dbReference type="EMBL" id="QJKK01000004">
    <property type="protein sequence ID" value="RAL24566.1"/>
    <property type="molecule type" value="Genomic_DNA"/>
</dbReference>
<dbReference type="RefSeq" id="WP_113658937.1">
    <property type="nucleotide sequence ID" value="NZ_KZ845666.1"/>
</dbReference>
<feature type="chain" id="PRO_5038466451" description="Lipoprotein" evidence="8">
    <location>
        <begin position="22"/>
        <end position="268"/>
    </location>
</feature>
<evidence type="ECO:0000256" key="7">
    <source>
        <dbReference type="PIRSR" id="PIRSR002854-1"/>
    </source>
</evidence>
<name>A0A364K5E1_9BACL</name>
<evidence type="ECO:0000256" key="1">
    <source>
        <dbReference type="ARBA" id="ARBA00004635"/>
    </source>
</evidence>
<feature type="lipid moiety-binding region" description="S-diacylglycerol cysteine" evidence="7">
    <location>
        <position position="20"/>
    </location>
</feature>
<reference evidence="9 10" key="1">
    <citation type="submission" date="2018-06" db="EMBL/GenBank/DDBJ databases">
        <title>Thermoflavimicrobium daqus sp. nov., a thermophilic microbe isolated from Moutai-flavour Daqu.</title>
        <authorList>
            <person name="Wang X."/>
            <person name="Zhou H."/>
        </authorList>
    </citation>
    <scope>NUCLEOTIDE SEQUENCE [LARGE SCALE GENOMIC DNA]</scope>
    <source>
        <strain evidence="9 10">FBKL4.011</strain>
    </source>
</reference>
<evidence type="ECO:0000256" key="3">
    <source>
        <dbReference type="ARBA" id="ARBA00023136"/>
    </source>
</evidence>
<keyword evidence="4" id="KW-0564">Palmitate</keyword>
<evidence type="ECO:0000256" key="4">
    <source>
        <dbReference type="ARBA" id="ARBA00023139"/>
    </source>
</evidence>
<organism evidence="9 10">
    <name type="scientific">Thermoflavimicrobium daqui</name>
    <dbReference type="NCBI Taxonomy" id="2137476"/>
    <lineage>
        <taxon>Bacteria</taxon>
        <taxon>Bacillati</taxon>
        <taxon>Bacillota</taxon>
        <taxon>Bacilli</taxon>
        <taxon>Bacillales</taxon>
        <taxon>Thermoactinomycetaceae</taxon>
        <taxon>Thermoflavimicrobium</taxon>
    </lineage>
</organism>
<proteinExistence type="inferred from homology"/>
<evidence type="ECO:0000256" key="5">
    <source>
        <dbReference type="ARBA" id="ARBA00023288"/>
    </source>
</evidence>
<comment type="subcellular location">
    <subcellularLocation>
        <location evidence="1">Membrane</location>
        <topology evidence="1">Lipid-anchor</topology>
    </subcellularLocation>
</comment>
<comment type="caution">
    <text evidence="9">The sequence shown here is derived from an EMBL/GenBank/DDBJ whole genome shotgun (WGS) entry which is preliminary data.</text>
</comment>
<dbReference type="AlphaFoldDB" id="A0A364K5E1"/>
<dbReference type="PROSITE" id="PS51257">
    <property type="entry name" value="PROKAR_LIPOPROTEIN"/>
    <property type="match status" value="1"/>
</dbReference>
<dbReference type="InterPro" id="IPR004872">
    <property type="entry name" value="Lipoprotein_NlpA"/>
</dbReference>
<comment type="similarity">
    <text evidence="6">Belongs to the nlpA lipoprotein family.</text>
</comment>
<dbReference type="CDD" id="cd13597">
    <property type="entry name" value="PBP2_lipoprotein_Tp32"/>
    <property type="match status" value="1"/>
</dbReference>